<dbReference type="Pfam" id="PF23635">
    <property type="entry name" value="Beta-prop_AT5G49610-like"/>
    <property type="match status" value="1"/>
</dbReference>
<dbReference type="Proteomes" id="UP000006038">
    <property type="component" value="Chromosome 10"/>
</dbReference>
<dbReference type="HOGENOM" id="CLU_017945_3_2_1"/>
<feature type="domain" description="F-box protein AT5G49610-like beta-propeller" evidence="1">
    <location>
        <begin position="11"/>
        <end position="203"/>
    </location>
</feature>
<proteinExistence type="predicted"/>
<protein>
    <recommendedName>
        <fullName evidence="1">F-box protein AT5G49610-like beta-propeller domain-containing protein</fullName>
    </recommendedName>
</protein>
<dbReference type="PANTHER" id="PTHR33186">
    <property type="entry name" value="OS10G0136150 PROTEIN-RELATED"/>
    <property type="match status" value="1"/>
</dbReference>
<dbReference type="InterPro" id="IPR056594">
    <property type="entry name" value="AT5G49610-like_b-prop"/>
</dbReference>
<sequence>MAPRREGSFRVAFVFTGEGRASACVYSSETAAWGRLITADARCGDVENKPSAMVGDALYWVLDDGDILELHLGKESLAVVEPPPGVLALYEGNIQLMDAADGALGLAGMDVFSLQLWARQAGRDGGSVASCWVLRKTISLDAFAPQPHAGMRVIPVPPVELLAVDEDGSTAFIWTMDGIFMVHLEDEMLKKVSANVLVNSVYPYSSFYVADMDIGNGCHQYQVDSLLFTSLKYLIVFLAIHAFKRMYIKQ</sequence>
<evidence type="ECO:0000313" key="2">
    <source>
        <dbReference type="EnsemblPlants" id="OB10G11610.1"/>
    </source>
</evidence>
<reference evidence="2" key="1">
    <citation type="journal article" date="2013" name="Nat. Commun.">
        <title>Whole-genome sequencing of Oryza brachyantha reveals mechanisms underlying Oryza genome evolution.</title>
        <authorList>
            <person name="Chen J."/>
            <person name="Huang Q."/>
            <person name="Gao D."/>
            <person name="Wang J."/>
            <person name="Lang Y."/>
            <person name="Liu T."/>
            <person name="Li B."/>
            <person name="Bai Z."/>
            <person name="Luis Goicoechea J."/>
            <person name="Liang C."/>
            <person name="Chen C."/>
            <person name="Zhang W."/>
            <person name="Sun S."/>
            <person name="Liao Y."/>
            <person name="Zhang X."/>
            <person name="Yang L."/>
            <person name="Song C."/>
            <person name="Wang M."/>
            <person name="Shi J."/>
            <person name="Liu G."/>
            <person name="Liu J."/>
            <person name="Zhou H."/>
            <person name="Zhou W."/>
            <person name="Yu Q."/>
            <person name="An N."/>
            <person name="Chen Y."/>
            <person name="Cai Q."/>
            <person name="Wang B."/>
            <person name="Liu B."/>
            <person name="Min J."/>
            <person name="Huang Y."/>
            <person name="Wu H."/>
            <person name="Li Z."/>
            <person name="Zhang Y."/>
            <person name="Yin Y."/>
            <person name="Song W."/>
            <person name="Jiang J."/>
            <person name="Jackson S.A."/>
            <person name="Wing R.A."/>
            <person name="Wang J."/>
            <person name="Chen M."/>
        </authorList>
    </citation>
    <scope>NUCLEOTIDE SEQUENCE [LARGE SCALE GENOMIC DNA]</scope>
    <source>
        <strain evidence="2">cv. IRGC 101232</strain>
    </source>
</reference>
<evidence type="ECO:0000259" key="1">
    <source>
        <dbReference type="Pfam" id="PF23635"/>
    </source>
</evidence>
<dbReference type="AlphaFoldDB" id="J3N0W3"/>
<accession>J3N0W3</accession>
<dbReference type="Gramene" id="OB10G11610.1">
    <property type="protein sequence ID" value="OB10G11610.1"/>
    <property type="gene ID" value="OB10G11610"/>
</dbReference>
<dbReference type="PANTHER" id="PTHR33186:SF13">
    <property type="entry name" value="OS10G0138300 PROTEIN"/>
    <property type="match status" value="1"/>
</dbReference>
<dbReference type="EnsemblPlants" id="OB10G11610.1">
    <property type="protein sequence ID" value="OB10G11610.1"/>
    <property type="gene ID" value="OB10G11610"/>
</dbReference>
<organism evidence="2">
    <name type="scientific">Oryza brachyantha</name>
    <name type="common">malo sina</name>
    <dbReference type="NCBI Taxonomy" id="4533"/>
    <lineage>
        <taxon>Eukaryota</taxon>
        <taxon>Viridiplantae</taxon>
        <taxon>Streptophyta</taxon>
        <taxon>Embryophyta</taxon>
        <taxon>Tracheophyta</taxon>
        <taxon>Spermatophyta</taxon>
        <taxon>Magnoliopsida</taxon>
        <taxon>Liliopsida</taxon>
        <taxon>Poales</taxon>
        <taxon>Poaceae</taxon>
        <taxon>BOP clade</taxon>
        <taxon>Oryzoideae</taxon>
        <taxon>Oryzeae</taxon>
        <taxon>Oryzinae</taxon>
        <taxon>Oryza</taxon>
    </lineage>
</organism>
<name>J3N0W3_ORYBR</name>
<reference evidence="2" key="2">
    <citation type="submission" date="2013-04" db="UniProtKB">
        <authorList>
            <consortium name="EnsemblPlants"/>
        </authorList>
    </citation>
    <scope>IDENTIFICATION</scope>
</reference>
<evidence type="ECO:0000313" key="3">
    <source>
        <dbReference type="Proteomes" id="UP000006038"/>
    </source>
</evidence>
<keyword evidence="3" id="KW-1185">Reference proteome</keyword>
<dbReference type="OMA" id="DIGNGCH"/>